<dbReference type="GO" id="GO:0003677">
    <property type="term" value="F:DNA binding"/>
    <property type="evidence" value="ECO:0007669"/>
    <property type="project" value="UniProtKB-UniRule"/>
</dbReference>
<reference evidence="19" key="2">
    <citation type="submission" date="2020-09" db="EMBL/GenBank/DDBJ databases">
        <authorList>
            <person name="Sun Q."/>
            <person name="Ohkuma M."/>
        </authorList>
    </citation>
    <scope>NUCLEOTIDE SEQUENCE</scope>
    <source>
        <strain evidence="19">JCM 3035</strain>
    </source>
</reference>
<dbReference type="PROSITE" id="PS51192">
    <property type="entry name" value="HELICASE_ATP_BIND_1"/>
    <property type="match status" value="1"/>
</dbReference>
<gene>
    <name evidence="12 19" type="primary">uvrB</name>
    <name evidence="19" type="ORF">GCM10010094_18480</name>
</gene>
<evidence type="ECO:0000256" key="6">
    <source>
        <dbReference type="ARBA" id="ARBA00022769"/>
    </source>
</evidence>
<evidence type="ECO:0000259" key="16">
    <source>
        <dbReference type="PROSITE" id="PS50151"/>
    </source>
</evidence>
<evidence type="ECO:0000256" key="9">
    <source>
        <dbReference type="ARBA" id="ARBA00023204"/>
    </source>
</evidence>
<dbReference type="PROSITE" id="PS51194">
    <property type="entry name" value="HELICASE_CTER"/>
    <property type="match status" value="1"/>
</dbReference>
<dbReference type="EMBL" id="BMPQ01000003">
    <property type="protein sequence ID" value="GGK58450.1"/>
    <property type="molecule type" value="Genomic_DNA"/>
</dbReference>
<evidence type="ECO:0000256" key="7">
    <source>
        <dbReference type="ARBA" id="ARBA00022840"/>
    </source>
</evidence>
<dbReference type="InterPro" id="IPR001650">
    <property type="entry name" value="Helicase_C-like"/>
</dbReference>
<dbReference type="AlphaFoldDB" id="A0A917VBB0"/>
<feature type="region of interest" description="Disordered" evidence="15">
    <location>
        <begin position="629"/>
        <end position="661"/>
    </location>
</feature>
<evidence type="ECO:0000313" key="20">
    <source>
        <dbReference type="Proteomes" id="UP000637788"/>
    </source>
</evidence>
<evidence type="ECO:0000256" key="4">
    <source>
        <dbReference type="ARBA" id="ARBA00022741"/>
    </source>
</evidence>
<name>A0A917VBB0_9ACTN</name>
<keyword evidence="14" id="KW-0175">Coiled coil</keyword>
<dbReference type="Pfam" id="PF17757">
    <property type="entry name" value="UvrB_inter"/>
    <property type="match status" value="1"/>
</dbReference>
<dbReference type="SMART" id="SM00487">
    <property type="entry name" value="DEXDc"/>
    <property type="match status" value="1"/>
</dbReference>
<comment type="function">
    <text evidence="12">The UvrABC repair system catalyzes the recognition and processing of DNA lesions. A damage recognition complex composed of 2 UvrA and 2 UvrB subunits scans DNA for abnormalities. Upon binding of the UvrA(2)B(2) complex to a putative damaged site, the DNA wraps around one UvrB monomer. DNA wrap is dependent on ATP binding by UvrB and probably causes local melting of the DNA helix, facilitating insertion of UvrB beta-hairpin between the DNA strands. Then UvrB probes one DNA strand for the presence of a lesion. If a lesion is found the UvrA subunits dissociate and the UvrB-DNA preincision complex is formed. This complex is subsequently bound by UvrC and the second UvrB is released. If no lesion is found, the DNA wraps around the other UvrB subunit that will check the other stand for damage.</text>
</comment>
<dbReference type="InterPro" id="IPR004807">
    <property type="entry name" value="UvrB"/>
</dbReference>
<keyword evidence="6 12" id="KW-0228">DNA excision</keyword>
<dbReference type="NCBIfam" id="TIGR00631">
    <property type="entry name" value="uvrb"/>
    <property type="match status" value="1"/>
</dbReference>
<keyword evidence="5 12" id="KW-0227">DNA damage</keyword>
<evidence type="ECO:0000256" key="11">
    <source>
        <dbReference type="ARBA" id="ARBA00029504"/>
    </source>
</evidence>
<keyword evidence="9 12" id="KW-0234">DNA repair</keyword>
<dbReference type="InterPro" id="IPR001943">
    <property type="entry name" value="UVR_dom"/>
</dbReference>
<feature type="binding site" evidence="12">
    <location>
        <begin position="48"/>
        <end position="55"/>
    </location>
    <ligand>
        <name>ATP</name>
        <dbReference type="ChEBI" id="CHEBI:30616"/>
    </ligand>
</feature>
<evidence type="ECO:0000256" key="1">
    <source>
        <dbReference type="ARBA" id="ARBA00004496"/>
    </source>
</evidence>
<dbReference type="Pfam" id="PF00271">
    <property type="entry name" value="Helicase_C"/>
    <property type="match status" value="1"/>
</dbReference>
<dbReference type="GO" id="GO:0016887">
    <property type="term" value="F:ATP hydrolysis activity"/>
    <property type="evidence" value="ECO:0007669"/>
    <property type="project" value="InterPro"/>
</dbReference>
<dbReference type="Pfam" id="PF02151">
    <property type="entry name" value="UVR"/>
    <property type="match status" value="1"/>
</dbReference>
<dbReference type="InterPro" id="IPR006935">
    <property type="entry name" value="Helicase/UvrB_N"/>
</dbReference>
<evidence type="ECO:0000256" key="2">
    <source>
        <dbReference type="ARBA" id="ARBA00008533"/>
    </source>
</evidence>
<evidence type="ECO:0000259" key="18">
    <source>
        <dbReference type="PROSITE" id="PS51194"/>
    </source>
</evidence>
<evidence type="ECO:0000256" key="5">
    <source>
        <dbReference type="ARBA" id="ARBA00022763"/>
    </source>
</evidence>
<dbReference type="GO" id="GO:0005524">
    <property type="term" value="F:ATP binding"/>
    <property type="evidence" value="ECO:0007669"/>
    <property type="project" value="UniProtKB-UniRule"/>
</dbReference>
<dbReference type="RefSeq" id="WP_189321355.1">
    <property type="nucleotide sequence ID" value="NZ_BMPQ01000003.1"/>
</dbReference>
<dbReference type="HAMAP" id="MF_00204">
    <property type="entry name" value="UvrB"/>
    <property type="match status" value="1"/>
</dbReference>
<dbReference type="Gene3D" id="3.40.50.300">
    <property type="entry name" value="P-loop containing nucleotide triphosphate hydrolases"/>
    <property type="match status" value="3"/>
</dbReference>
<feature type="short sequence motif" description="Beta-hairpin" evidence="12">
    <location>
        <begin position="101"/>
        <end position="124"/>
    </location>
</feature>
<dbReference type="CDD" id="cd17916">
    <property type="entry name" value="DEXHc_UvrB"/>
    <property type="match status" value="1"/>
</dbReference>
<organism evidence="19 20">
    <name type="scientific">Streptomyces flaveus</name>
    <dbReference type="NCBI Taxonomy" id="66370"/>
    <lineage>
        <taxon>Bacteria</taxon>
        <taxon>Bacillati</taxon>
        <taxon>Actinomycetota</taxon>
        <taxon>Actinomycetes</taxon>
        <taxon>Kitasatosporales</taxon>
        <taxon>Streptomycetaceae</taxon>
        <taxon>Streptomyces</taxon>
        <taxon>Streptomyces aurantiacus group</taxon>
    </lineage>
</organism>
<evidence type="ECO:0000256" key="14">
    <source>
        <dbReference type="SAM" id="Coils"/>
    </source>
</evidence>
<dbReference type="GO" id="GO:0005737">
    <property type="term" value="C:cytoplasm"/>
    <property type="evidence" value="ECO:0007669"/>
    <property type="project" value="UniProtKB-SubCell"/>
</dbReference>
<protein>
    <recommendedName>
        <fullName evidence="11 12">UvrABC system protein B</fullName>
        <shortName evidence="12">Protein UvrB</shortName>
    </recommendedName>
    <alternativeName>
        <fullName evidence="12">Excinuclease ABC subunit B</fullName>
    </alternativeName>
</protein>
<dbReference type="InterPro" id="IPR041471">
    <property type="entry name" value="UvrB_inter"/>
</dbReference>
<evidence type="ECO:0000256" key="12">
    <source>
        <dbReference type="HAMAP-Rule" id="MF_00204"/>
    </source>
</evidence>
<dbReference type="InterPro" id="IPR036876">
    <property type="entry name" value="UVR_dom_sf"/>
</dbReference>
<dbReference type="PANTHER" id="PTHR24029">
    <property type="entry name" value="UVRABC SYSTEM PROTEIN B"/>
    <property type="match status" value="1"/>
</dbReference>
<dbReference type="Gene3D" id="4.10.860.10">
    <property type="entry name" value="UVR domain"/>
    <property type="match status" value="1"/>
</dbReference>
<keyword evidence="3 12" id="KW-0963">Cytoplasm</keyword>
<reference evidence="19" key="1">
    <citation type="journal article" date="2014" name="Int. J. Syst. Evol. Microbiol.">
        <title>Complete genome sequence of Corynebacterium casei LMG S-19264T (=DSM 44701T), isolated from a smear-ripened cheese.</title>
        <authorList>
            <consortium name="US DOE Joint Genome Institute (JGI-PGF)"/>
            <person name="Walter F."/>
            <person name="Albersmeier A."/>
            <person name="Kalinowski J."/>
            <person name="Ruckert C."/>
        </authorList>
    </citation>
    <scope>NUCLEOTIDE SEQUENCE</scope>
    <source>
        <strain evidence="19">JCM 3035</strain>
    </source>
</reference>
<dbReference type="NCBIfam" id="NF003673">
    <property type="entry name" value="PRK05298.1"/>
    <property type="match status" value="1"/>
</dbReference>
<dbReference type="SUPFAM" id="SSF46600">
    <property type="entry name" value="C-terminal UvrC-binding domain of UvrB"/>
    <property type="match status" value="1"/>
</dbReference>
<accession>A0A917VBB0</accession>
<feature type="domain" description="Helicase C-terminal" evidence="18">
    <location>
        <begin position="438"/>
        <end position="604"/>
    </location>
</feature>
<evidence type="ECO:0000256" key="13">
    <source>
        <dbReference type="RuleBase" id="RU003587"/>
    </source>
</evidence>
<keyword evidence="12 13" id="KW-0742">SOS response</keyword>
<dbReference type="PROSITE" id="PS50151">
    <property type="entry name" value="UVR"/>
    <property type="match status" value="1"/>
</dbReference>
<dbReference type="Proteomes" id="UP000637788">
    <property type="component" value="Unassembled WGS sequence"/>
</dbReference>
<feature type="coiled-coil region" evidence="14">
    <location>
        <begin position="265"/>
        <end position="299"/>
    </location>
</feature>
<keyword evidence="20" id="KW-1185">Reference proteome</keyword>
<comment type="caution">
    <text evidence="19">The sequence shown here is derived from an EMBL/GenBank/DDBJ whole genome shotgun (WGS) entry which is preliminary data.</text>
</comment>
<evidence type="ECO:0000256" key="15">
    <source>
        <dbReference type="SAM" id="MobiDB-lite"/>
    </source>
</evidence>
<sequence length="712" mass="80230">MRPVSKIERTVAPFEVVSPYSPSGDQPAAIAELERRIRAGEKDVVLLGATGTGKSATTAWMIEKLQRPTLVMAPNKTLAAQLANEFRELLPNNAVEYFVSYYDYYQPEAYVPQSDTYIEKDSSINEEVERLRHSATNSLLTRRDVVVVASVSCIYGLGTPQEYVDRMVALKVGDEIDRDDLLRRFVDIQYTRNDMAFARGTFRVRGDTIEIFPVYEELAVRIEMFGDEIEALSTLHPLTGEVISDDEQLYVFPASHYVAGPERLEKAVNGIEKELEERLTELEKQSKLLEAQRLRMRTTYDLEMLRQIGSCSGVENYSMHFDDRDPGSPPNTLLDYFPDDFLLVIDESHVTVPQIGAMYEGDASRKRTLVDHGFRLPSALDNRPLKWEEFQERIGQAVYLSATPGKYELSRGDGFVEQIIRPTGLVDPEVVVKPTEGQIDDLVHEIRKRTEKDERILVTTLTKKMAEDLTDYFLELGIQVRYLHSDVDTLRRVELLRELRAGEFDVLVGINLLREGLDLPEVSLVSILDADKEGFLRSGTSLIQTIGRAARNVSGQVHMYADKITQGMEKAIEETNRRREKQVAYNKERGLDPQPLRKKINDIVAQIAREDVDTEQLLGTGYRNLKDGKGAKAPVPALGSQAAKGAKPSKGKAKETVPTDRPAAELAGQIEEMTERMRAAAADLQFEIAARLRDEVSEMKKELRQMKEAGIA</sequence>
<dbReference type="GO" id="GO:0006289">
    <property type="term" value="P:nucleotide-excision repair"/>
    <property type="evidence" value="ECO:0007669"/>
    <property type="project" value="UniProtKB-UniRule"/>
</dbReference>
<comment type="subunit">
    <text evidence="10 12 13">Forms a heterotetramer with UvrA during the search for lesions. Interacts with UvrC in an incision complex.</text>
</comment>
<dbReference type="PANTHER" id="PTHR24029:SF0">
    <property type="entry name" value="UVRABC SYSTEM PROTEIN B"/>
    <property type="match status" value="1"/>
</dbReference>
<feature type="coiled-coil region" evidence="14">
    <location>
        <begin position="663"/>
        <end position="709"/>
    </location>
</feature>
<evidence type="ECO:0000256" key="10">
    <source>
        <dbReference type="ARBA" id="ARBA00026033"/>
    </source>
</evidence>
<comment type="subcellular location">
    <subcellularLocation>
        <location evidence="1 12 13">Cytoplasm</location>
    </subcellularLocation>
</comment>
<dbReference type="InterPro" id="IPR027417">
    <property type="entry name" value="P-loop_NTPase"/>
</dbReference>
<dbReference type="InterPro" id="IPR014001">
    <property type="entry name" value="Helicase_ATP-bd"/>
</dbReference>
<evidence type="ECO:0000313" key="19">
    <source>
        <dbReference type="EMBL" id="GGK58450.1"/>
    </source>
</evidence>
<dbReference type="CDD" id="cd18790">
    <property type="entry name" value="SF2_C_UvrB"/>
    <property type="match status" value="1"/>
</dbReference>
<proteinExistence type="inferred from homology"/>
<dbReference type="GO" id="GO:0009381">
    <property type="term" value="F:excinuclease ABC activity"/>
    <property type="evidence" value="ECO:0007669"/>
    <property type="project" value="UniProtKB-UniRule"/>
</dbReference>
<feature type="domain" description="Helicase ATP-binding" evidence="17">
    <location>
        <begin position="35"/>
        <end position="170"/>
    </location>
</feature>
<dbReference type="InterPro" id="IPR024759">
    <property type="entry name" value="UvrB_YAD/RRR_dom"/>
</dbReference>
<dbReference type="Pfam" id="PF12344">
    <property type="entry name" value="UvrB"/>
    <property type="match status" value="1"/>
</dbReference>
<keyword evidence="7 12" id="KW-0067">ATP-binding</keyword>
<dbReference type="GO" id="GO:0009432">
    <property type="term" value="P:SOS response"/>
    <property type="evidence" value="ECO:0007669"/>
    <property type="project" value="UniProtKB-UniRule"/>
</dbReference>
<comment type="similarity">
    <text evidence="2 12 13">Belongs to the UvrB family.</text>
</comment>
<comment type="domain">
    <text evidence="12">The beta-hairpin motif is involved in DNA binding.</text>
</comment>
<keyword evidence="8 12" id="KW-0267">Excision nuclease</keyword>
<keyword evidence="4 12" id="KW-0547">Nucleotide-binding</keyword>
<dbReference type="SUPFAM" id="SSF52540">
    <property type="entry name" value="P-loop containing nucleoside triphosphate hydrolases"/>
    <property type="match status" value="2"/>
</dbReference>
<dbReference type="Pfam" id="PF04851">
    <property type="entry name" value="ResIII"/>
    <property type="match status" value="1"/>
</dbReference>
<dbReference type="GO" id="GO:0009380">
    <property type="term" value="C:excinuclease repair complex"/>
    <property type="evidence" value="ECO:0007669"/>
    <property type="project" value="InterPro"/>
</dbReference>
<dbReference type="SMART" id="SM00490">
    <property type="entry name" value="HELICc"/>
    <property type="match status" value="1"/>
</dbReference>
<evidence type="ECO:0000259" key="17">
    <source>
        <dbReference type="PROSITE" id="PS51192"/>
    </source>
</evidence>
<evidence type="ECO:0000256" key="3">
    <source>
        <dbReference type="ARBA" id="ARBA00022490"/>
    </source>
</evidence>
<evidence type="ECO:0000256" key="8">
    <source>
        <dbReference type="ARBA" id="ARBA00022881"/>
    </source>
</evidence>
<feature type="domain" description="UVR" evidence="16">
    <location>
        <begin position="667"/>
        <end position="702"/>
    </location>
</feature>